<evidence type="ECO:0000313" key="3">
    <source>
        <dbReference type="Proteomes" id="UP000585681"/>
    </source>
</evidence>
<protein>
    <submittedName>
        <fullName evidence="2">FkbM family methyltransferase</fullName>
    </submittedName>
</protein>
<dbReference type="AlphaFoldDB" id="A0A840C8W9"/>
<dbReference type="RefSeq" id="WP_054538392.1">
    <property type="nucleotide sequence ID" value="NZ_JACIEQ010000001.1"/>
</dbReference>
<proteinExistence type="predicted"/>
<dbReference type="Proteomes" id="UP000585681">
    <property type="component" value="Unassembled WGS sequence"/>
</dbReference>
<accession>A0A840C8W9</accession>
<gene>
    <name evidence="2" type="ORF">GGR17_000283</name>
</gene>
<dbReference type="CDD" id="cd02440">
    <property type="entry name" value="AdoMet_MTases"/>
    <property type="match status" value="1"/>
</dbReference>
<evidence type="ECO:0000313" key="2">
    <source>
        <dbReference type="EMBL" id="MBB4020492.1"/>
    </source>
</evidence>
<dbReference type="GO" id="GO:0008168">
    <property type="term" value="F:methyltransferase activity"/>
    <property type="evidence" value="ECO:0007669"/>
    <property type="project" value="UniProtKB-KW"/>
</dbReference>
<dbReference type="Pfam" id="PF05050">
    <property type="entry name" value="Methyltransf_21"/>
    <property type="match status" value="1"/>
</dbReference>
<dbReference type="EMBL" id="JACIEQ010000001">
    <property type="protein sequence ID" value="MBB4020492.1"/>
    <property type="molecule type" value="Genomic_DNA"/>
</dbReference>
<keyword evidence="3" id="KW-1185">Reference proteome</keyword>
<dbReference type="InterPro" id="IPR006342">
    <property type="entry name" value="FkbM_mtfrase"/>
</dbReference>
<keyword evidence="2" id="KW-0808">Transferase</keyword>
<organism evidence="2 3">
    <name type="scientific">Actibacterium naphthalenivorans</name>
    <dbReference type="NCBI Taxonomy" id="1614693"/>
    <lineage>
        <taxon>Bacteria</taxon>
        <taxon>Pseudomonadati</taxon>
        <taxon>Pseudomonadota</taxon>
        <taxon>Alphaproteobacteria</taxon>
        <taxon>Rhodobacterales</taxon>
        <taxon>Roseobacteraceae</taxon>
        <taxon>Actibacterium</taxon>
    </lineage>
</organism>
<reference evidence="2" key="1">
    <citation type="submission" date="2020-08" db="EMBL/GenBank/DDBJ databases">
        <title>Genomic Encyclopedia of Type Strains, Phase IV (KMG-IV): sequencing the most valuable type-strain genomes for metagenomic binning, comparative biology and taxonomic classification.</title>
        <authorList>
            <person name="Goeker M."/>
        </authorList>
    </citation>
    <scope>NUCLEOTIDE SEQUENCE [LARGE SCALE GENOMIC DNA]</scope>
    <source>
        <strain evidence="2">DSM 105040</strain>
    </source>
</reference>
<dbReference type="Gene3D" id="3.40.50.150">
    <property type="entry name" value="Vaccinia Virus protein VP39"/>
    <property type="match status" value="1"/>
</dbReference>
<keyword evidence="2" id="KW-0489">Methyltransferase</keyword>
<dbReference type="NCBIfam" id="TIGR01444">
    <property type="entry name" value="fkbM_fam"/>
    <property type="match status" value="1"/>
</dbReference>
<dbReference type="InterPro" id="IPR029063">
    <property type="entry name" value="SAM-dependent_MTases_sf"/>
</dbReference>
<feature type="domain" description="Methyltransferase FkbM" evidence="1">
    <location>
        <begin position="76"/>
        <end position="212"/>
    </location>
</feature>
<comment type="caution">
    <text evidence="2">The sequence shown here is derived from an EMBL/GenBank/DDBJ whole genome shotgun (WGS) entry which is preliminary data.</text>
</comment>
<dbReference type="SUPFAM" id="SSF53335">
    <property type="entry name" value="S-adenosyl-L-methionine-dependent methyltransferases"/>
    <property type="match status" value="1"/>
</dbReference>
<dbReference type="GO" id="GO:0032259">
    <property type="term" value="P:methylation"/>
    <property type="evidence" value="ECO:0007669"/>
    <property type="project" value="UniProtKB-KW"/>
</dbReference>
<sequence>MPKTEQSAAASHMGINVPESRFLDATRIARIDGGRYEAEEIQGALHLIREGDRVLELGAGLGLVGAVIARNCAPARVLSFEANPELIEPIRALYRMNGLEDVISVRNQVAVSAPDRPETLPFHVHRSFLGSSLNPTAVRVKETVDVPTAGFATICAELKPDVIVMDIEGGELELLEHAVLDRVRAMVIEFHPNAYEVSGMRRCKDLLRAAGFTPVPALSTRWVWAAERAAPGA</sequence>
<evidence type="ECO:0000259" key="1">
    <source>
        <dbReference type="Pfam" id="PF05050"/>
    </source>
</evidence>
<name>A0A840C8W9_9RHOB</name>